<dbReference type="KEGG" id="rli:RLO149_c018760"/>
<evidence type="ECO:0000256" key="1">
    <source>
        <dbReference type="SAM" id="MobiDB-lite"/>
    </source>
</evidence>
<dbReference type="HOGENOM" id="CLU_798960_0_0_5"/>
<feature type="region of interest" description="Disordered" evidence="1">
    <location>
        <begin position="106"/>
        <end position="126"/>
    </location>
</feature>
<feature type="region of interest" description="Disordered" evidence="1">
    <location>
        <begin position="1"/>
        <end position="27"/>
    </location>
</feature>
<evidence type="ECO:0000313" key="3">
    <source>
        <dbReference type="EMBL" id="AEI93864.1"/>
    </source>
</evidence>
<feature type="transmembrane region" description="Helical" evidence="2">
    <location>
        <begin position="178"/>
        <end position="197"/>
    </location>
</feature>
<keyword evidence="2" id="KW-0472">Membrane</keyword>
<dbReference type="EMBL" id="CP002623">
    <property type="protein sequence ID" value="AEI93864.1"/>
    <property type="molecule type" value="Genomic_DNA"/>
</dbReference>
<accession>F7ZJN3</accession>
<evidence type="ECO:0000313" key="4">
    <source>
        <dbReference type="Proteomes" id="UP000001353"/>
    </source>
</evidence>
<proteinExistence type="predicted"/>
<feature type="compositionally biased region" description="Polar residues" evidence="1">
    <location>
        <begin position="17"/>
        <end position="26"/>
    </location>
</feature>
<name>F7ZJN3_ROSLO</name>
<dbReference type="RefSeq" id="WP_013961792.1">
    <property type="nucleotide sequence ID" value="NC_015730.1"/>
</dbReference>
<feature type="transmembrane region" description="Helical" evidence="2">
    <location>
        <begin position="253"/>
        <end position="272"/>
    </location>
</feature>
<dbReference type="STRING" id="391595.RLO149_c018760"/>
<keyword evidence="2" id="KW-1133">Transmembrane helix</keyword>
<feature type="transmembrane region" description="Helical" evidence="2">
    <location>
        <begin position="143"/>
        <end position="166"/>
    </location>
</feature>
<gene>
    <name evidence="3" type="ordered locus">RLO149_c018760</name>
</gene>
<feature type="transmembrane region" description="Helical" evidence="2">
    <location>
        <begin position="209"/>
        <end position="233"/>
    </location>
</feature>
<dbReference type="AlphaFoldDB" id="F7ZJN3"/>
<dbReference type="OrthoDB" id="8545480at2"/>
<evidence type="ECO:0008006" key="5">
    <source>
        <dbReference type="Google" id="ProtNLM"/>
    </source>
</evidence>
<feature type="compositionally biased region" description="Basic residues" evidence="1">
    <location>
        <begin position="1"/>
        <end position="13"/>
    </location>
</feature>
<protein>
    <recommendedName>
        <fullName evidence="5">Transmembrane protein</fullName>
    </recommendedName>
</protein>
<evidence type="ECO:0000256" key="2">
    <source>
        <dbReference type="SAM" id="Phobius"/>
    </source>
</evidence>
<reference evidence="3 4" key="1">
    <citation type="journal article" date="2011" name="BMC Genomics">
        <title>Comparative genome analysis and genome-guided physiological analysis of Roseobacter litoralis.</title>
        <authorList>
            <person name="Kalhoefer D."/>
            <person name="Thole S."/>
            <person name="Voget S."/>
            <person name="Lehmann R."/>
            <person name="Liesegang H."/>
            <person name="Wollher A."/>
            <person name="Daniel R."/>
            <person name="Simon M."/>
            <person name="Brinkhoff T."/>
        </authorList>
    </citation>
    <scope>NUCLEOTIDE SEQUENCE [LARGE SCALE GENOMIC DNA]</scope>
    <source>
        <strain evidence="4">ATCC 49566 / DSM 6996 / JCM 21268 / NBRC 15278 / OCh 149</strain>
    </source>
</reference>
<sequence length="347" mass="37899">MSRKNNRRPKKAARTSLFPNPTQNPEFKTGNDVLQLAYESFPRAVVNSIANAVEEGEADEKIEDIIHSSFMAIHGAEYTELRAEAEITAARKTELQTDVANTLAERRATQDWKPSSADNNELGESERTEVAPRRWVLADKFEVAVLLPALVAVTATSILVTQGNLVASGVAIFVENPLLSWAVSGIAPGFSIGIKSMASQFETDHGKKLFGRALMAAMVISGLTWLCLFSKMYHGLGGGVEIFADEKAAWMDQAFVIAQLLTEILVAAVIFLRLDTIARRYAPECWMRNEKYDALDTRLKSERAELAEAASAHAAKSGLLSQLDAALEVQIAVGLSAAAEFRARFAR</sequence>
<dbReference type="Proteomes" id="UP000001353">
    <property type="component" value="Chromosome"/>
</dbReference>
<keyword evidence="2" id="KW-0812">Transmembrane</keyword>
<organism evidence="3 4">
    <name type="scientific">Roseobacter litoralis (strain ATCC 49566 / DSM 6996 / JCM 21268 / NBRC 15278 / OCh 149)</name>
    <dbReference type="NCBI Taxonomy" id="391595"/>
    <lineage>
        <taxon>Bacteria</taxon>
        <taxon>Pseudomonadati</taxon>
        <taxon>Pseudomonadota</taxon>
        <taxon>Alphaproteobacteria</taxon>
        <taxon>Rhodobacterales</taxon>
        <taxon>Roseobacteraceae</taxon>
        <taxon>Roseobacter</taxon>
    </lineage>
</organism>
<keyword evidence="4" id="KW-1185">Reference proteome</keyword>